<dbReference type="AlphaFoldDB" id="A0A821QXV1"/>
<dbReference type="InterPro" id="IPR055127">
    <property type="entry name" value="YEATS2_3HBD"/>
</dbReference>
<reference evidence="5" key="1">
    <citation type="submission" date="2021-02" db="EMBL/GenBank/DDBJ databases">
        <authorList>
            <person name="Steward A R."/>
        </authorList>
    </citation>
    <scope>NUCLEOTIDE SEQUENCE</scope>
</reference>
<evidence type="ECO:0000259" key="4">
    <source>
        <dbReference type="PROSITE" id="PS51037"/>
    </source>
</evidence>
<feature type="compositionally biased region" description="Basic and acidic residues" evidence="3">
    <location>
        <begin position="419"/>
        <end position="438"/>
    </location>
</feature>
<evidence type="ECO:0000313" key="5">
    <source>
        <dbReference type="EMBL" id="CAF4832617.1"/>
    </source>
</evidence>
<dbReference type="Pfam" id="PF03366">
    <property type="entry name" value="YEATS"/>
    <property type="match status" value="1"/>
</dbReference>
<name>A0A821QXV1_9NEOP</name>
<evidence type="ECO:0000256" key="3">
    <source>
        <dbReference type="SAM" id="MobiDB-lite"/>
    </source>
</evidence>
<evidence type="ECO:0000313" key="6">
    <source>
        <dbReference type="Proteomes" id="UP000663880"/>
    </source>
</evidence>
<feature type="domain" description="YEATS" evidence="4">
    <location>
        <begin position="207"/>
        <end position="457"/>
    </location>
</feature>
<evidence type="ECO:0000256" key="1">
    <source>
        <dbReference type="ARBA" id="ARBA00023242"/>
    </source>
</evidence>
<dbReference type="Gene3D" id="2.60.40.1970">
    <property type="entry name" value="YEATS domain"/>
    <property type="match status" value="1"/>
</dbReference>
<dbReference type="GO" id="GO:0005634">
    <property type="term" value="C:nucleus"/>
    <property type="evidence" value="ECO:0007669"/>
    <property type="project" value="UniProtKB-SubCell"/>
</dbReference>
<dbReference type="Proteomes" id="UP000663880">
    <property type="component" value="Unassembled WGS sequence"/>
</dbReference>
<keyword evidence="6" id="KW-1185">Reference proteome</keyword>
<dbReference type="PANTHER" id="PTHR23195">
    <property type="entry name" value="YEATS DOMAIN"/>
    <property type="match status" value="1"/>
</dbReference>
<feature type="compositionally biased region" description="Polar residues" evidence="3">
    <location>
        <begin position="361"/>
        <end position="380"/>
    </location>
</feature>
<proteinExistence type="predicted"/>
<feature type="compositionally biased region" description="Basic and acidic residues" evidence="3">
    <location>
        <begin position="351"/>
        <end position="360"/>
    </location>
</feature>
<evidence type="ECO:0000256" key="2">
    <source>
        <dbReference type="PROSITE-ProRule" id="PRU00376"/>
    </source>
</evidence>
<sequence length="857" mass="99468">MDEKQEYHDPDYPDAPVCVKEEPPMFTEEERISKICQIVQREFTNEVQERENEVTLIDQRMSTARRYLHQLRYTLVNNYYKEQKLQLSYSHIADDIAAQTEPRAKSEVAHLLRDSQRRLHPSLRKLLGKKTADLDEIFKFRGPRNSRKDYSAMVQTRNYTISADSTKSLRPEGQEPPIAEPSTTKPKKIPRHIEPKVENVVTLHEATRNKMKHRYRIIIGNTSKYAPPASRMDKSTHKWLLYVRGPPNQPDLSSILTELTARLHHSYAPHHIVTLRKPPFHISRRGWGEFPVKLDLHFPHPEMNRPTTVTHNIKLDRQYTGLQTLGAETVVDVWLYSTPDMIKFEYKDDDTHLPKTENHTDTQANTETDTQAESQDTGQCTEIKEEPPEFEQNENDNWLDFFEKPTAVSVDDMIIKDIKKEDSQESSPTRKEVTKETLDESSLPIDVKRARKKRIMKYMDPKTGKIYYLEMDRELDLTKVQEIVFNSKGNVQTAKISPIKSNGLKKVRRGVSLLKPEVKNLQKIESLPSHIENDHCYLGYNFYNHKRDTLLDDFKKLIPKFRNVRQTVSYLLKKIPLISGEVKNNDFVKCFPFVVENSERYWKLDFAKRRNIEWSRAKLINKLLMAHYPDTESIWRTKQILIFARLHGYYPIRLENMHSPRDRPTDEWCSWNDIENNRKLESNIKEMFPSACDVTSLSKFDVDSYKVSDDVVVSDSDEEIDVLSDKKVKVRSVSETEVSLSALPVDSDDRLRFLYIERMCADIGIELRNEDVGNGYSYSAVHAVMLSAMRSFADQLVRDSLAVKLMEGASSHHPPPTWSGSSSRIPVQLEHVYRAASHLPHVANTALGTTPKQTYTI</sequence>
<accession>A0A821QXV1</accession>
<comment type="subcellular location">
    <subcellularLocation>
        <location evidence="2">Nucleus</location>
    </subcellularLocation>
</comment>
<feature type="region of interest" description="Disordered" evidence="3">
    <location>
        <begin position="351"/>
        <end position="380"/>
    </location>
</feature>
<dbReference type="OrthoDB" id="1741717at2759"/>
<dbReference type="InterPro" id="IPR055129">
    <property type="entry name" value="YEATS_dom"/>
</dbReference>
<dbReference type="GO" id="GO:0006355">
    <property type="term" value="P:regulation of DNA-templated transcription"/>
    <property type="evidence" value="ECO:0007669"/>
    <property type="project" value="InterPro"/>
</dbReference>
<keyword evidence="1 2" id="KW-0539">Nucleus</keyword>
<feature type="region of interest" description="Disordered" evidence="3">
    <location>
        <begin position="419"/>
        <end position="440"/>
    </location>
</feature>
<dbReference type="EMBL" id="CAJOBZ010000011">
    <property type="protein sequence ID" value="CAF4832617.1"/>
    <property type="molecule type" value="Genomic_DNA"/>
</dbReference>
<protein>
    <recommendedName>
        <fullName evidence="4">YEATS domain-containing protein</fullName>
    </recommendedName>
</protein>
<dbReference type="InterPro" id="IPR038704">
    <property type="entry name" value="YEAST_sf"/>
</dbReference>
<organism evidence="5 6">
    <name type="scientific">Pieris macdunnoughi</name>
    <dbReference type="NCBI Taxonomy" id="345717"/>
    <lineage>
        <taxon>Eukaryota</taxon>
        <taxon>Metazoa</taxon>
        <taxon>Ecdysozoa</taxon>
        <taxon>Arthropoda</taxon>
        <taxon>Hexapoda</taxon>
        <taxon>Insecta</taxon>
        <taxon>Pterygota</taxon>
        <taxon>Neoptera</taxon>
        <taxon>Endopterygota</taxon>
        <taxon>Lepidoptera</taxon>
        <taxon>Glossata</taxon>
        <taxon>Ditrysia</taxon>
        <taxon>Papilionoidea</taxon>
        <taxon>Pieridae</taxon>
        <taxon>Pierinae</taxon>
        <taxon>Pieris</taxon>
    </lineage>
</organism>
<dbReference type="PROSITE" id="PS51037">
    <property type="entry name" value="YEATS"/>
    <property type="match status" value="1"/>
</dbReference>
<dbReference type="Pfam" id="PF22951">
    <property type="entry name" value="3HBD"/>
    <property type="match status" value="1"/>
</dbReference>
<gene>
    <name evidence="5" type="ORF">PMACD_LOCUS5448</name>
</gene>
<dbReference type="CDD" id="cd16907">
    <property type="entry name" value="YEATS_YEATS2_like"/>
    <property type="match status" value="1"/>
</dbReference>
<dbReference type="InterPro" id="IPR005033">
    <property type="entry name" value="YEATS"/>
</dbReference>
<feature type="region of interest" description="Disordered" evidence="3">
    <location>
        <begin position="161"/>
        <end position="188"/>
    </location>
</feature>
<comment type="caution">
    <text evidence="5">The sequence shown here is derived from an EMBL/GenBank/DDBJ whole genome shotgun (WGS) entry which is preliminary data.</text>
</comment>